<comment type="cofactor">
    <cofactor evidence="6">
        <name>Fe(2+)</name>
        <dbReference type="ChEBI" id="CHEBI:29033"/>
    </cofactor>
</comment>
<feature type="binding site" evidence="6">
    <location>
        <position position="233"/>
    </location>
    <ligand>
        <name>glycine</name>
        <dbReference type="ChEBI" id="CHEBI:57305"/>
    </ligand>
</feature>
<dbReference type="InterPro" id="IPR036188">
    <property type="entry name" value="FAD/NAD-bd_sf"/>
</dbReference>
<dbReference type="UniPathway" id="UPA00060"/>
<feature type="binding site" evidence="6">
    <location>
        <position position="154"/>
    </location>
    <ligand>
        <name>Fe cation</name>
        <dbReference type="ChEBI" id="CHEBI:24875"/>
        <note>ligand shared between two adjacent protomers</note>
    </ligand>
</feature>
<dbReference type="Pfam" id="PF01946">
    <property type="entry name" value="Thi4"/>
    <property type="match status" value="1"/>
</dbReference>
<dbReference type="GO" id="GO:0009228">
    <property type="term" value="P:thiamine biosynthetic process"/>
    <property type="evidence" value="ECO:0007669"/>
    <property type="project" value="UniProtKB-KW"/>
</dbReference>
<dbReference type="NCBIfam" id="TIGR00292">
    <property type="entry name" value="sulfide-dependent adenosine diphosphate thiazole synthase"/>
    <property type="match status" value="1"/>
</dbReference>
<dbReference type="PANTHER" id="PTHR43422:SF3">
    <property type="entry name" value="THIAMINE THIAZOLE SYNTHASE"/>
    <property type="match status" value="1"/>
</dbReference>
<keyword evidence="4 6" id="KW-0408">Iron</keyword>
<keyword evidence="5 6" id="KW-0520">NAD</keyword>
<feature type="binding site" description="in other chain" evidence="6">
    <location>
        <position position="35"/>
    </location>
    <ligand>
        <name>NAD(+)</name>
        <dbReference type="ChEBI" id="CHEBI:57540"/>
        <note>ligand shared between two adjacent protomers</note>
    </ligand>
</feature>
<evidence type="ECO:0000313" key="7">
    <source>
        <dbReference type="EMBL" id="HGW92299.1"/>
    </source>
</evidence>
<dbReference type="EC" id="2.4.2.59" evidence="6"/>
<evidence type="ECO:0000256" key="2">
    <source>
        <dbReference type="ARBA" id="ARBA00022723"/>
    </source>
</evidence>
<keyword evidence="3 6" id="KW-0784">Thiamine biosynthesis</keyword>
<comment type="function">
    <text evidence="6">Involved in the biosynthesis of the thiazole moiety of thiamine. Catalyzes the conversion of NAD and glycine to adenosine diphosphate 5-(2-hydroxyethyl)-4-methylthiazole-2-carboxylate (ADT), an adenylated thiazole intermediate, using free sulfide as a source of sulfur.</text>
</comment>
<dbReference type="EMBL" id="DTHG01000088">
    <property type="protein sequence ID" value="HGW92299.1"/>
    <property type="molecule type" value="Genomic_DNA"/>
</dbReference>
<accession>A0A7C4U8P8</accession>
<dbReference type="PRINTS" id="PR00420">
    <property type="entry name" value="RNGMNOXGNASE"/>
</dbReference>
<evidence type="ECO:0000256" key="3">
    <source>
        <dbReference type="ARBA" id="ARBA00022977"/>
    </source>
</evidence>
<comment type="pathway">
    <text evidence="6">Cofactor biosynthesis; thiamine diphosphate biosynthesis.</text>
</comment>
<feature type="binding site" description="in other chain" evidence="6">
    <location>
        <position position="62"/>
    </location>
    <ligand>
        <name>NAD(+)</name>
        <dbReference type="ChEBI" id="CHEBI:57540"/>
        <note>ligand shared between two adjacent protomers</note>
    </ligand>
</feature>
<organism evidence="7">
    <name type="scientific">candidate division WOR-3 bacterium</name>
    <dbReference type="NCBI Taxonomy" id="2052148"/>
    <lineage>
        <taxon>Bacteria</taxon>
        <taxon>Bacteria division WOR-3</taxon>
    </lineage>
</organism>
<dbReference type="GO" id="GO:0009229">
    <property type="term" value="P:thiamine diphosphate biosynthetic process"/>
    <property type="evidence" value="ECO:0007669"/>
    <property type="project" value="UniProtKB-UniRule"/>
</dbReference>
<dbReference type="Gene3D" id="3.50.50.60">
    <property type="entry name" value="FAD/NAD(P)-binding domain"/>
    <property type="match status" value="1"/>
</dbReference>
<keyword evidence="1 6" id="KW-0808">Transferase</keyword>
<dbReference type="HAMAP" id="MF_00304">
    <property type="entry name" value="Thi4"/>
    <property type="match status" value="1"/>
</dbReference>
<evidence type="ECO:0000256" key="5">
    <source>
        <dbReference type="ARBA" id="ARBA00023027"/>
    </source>
</evidence>
<comment type="subunit">
    <text evidence="6">Homooctamer; tetramer of dimers.</text>
</comment>
<dbReference type="AlphaFoldDB" id="A0A7C4U8P8"/>
<feature type="binding site" evidence="6">
    <location>
        <begin position="152"/>
        <end position="154"/>
    </location>
    <ligand>
        <name>NAD(+)</name>
        <dbReference type="ChEBI" id="CHEBI:57540"/>
        <note>ligand shared between two adjacent protomers</note>
    </ligand>
</feature>
<evidence type="ECO:0000256" key="6">
    <source>
        <dbReference type="HAMAP-Rule" id="MF_00304"/>
    </source>
</evidence>
<comment type="caution">
    <text evidence="7">The sequence shown here is derived from an EMBL/GenBank/DDBJ whole genome shotgun (WGS) entry which is preliminary data.</text>
</comment>
<gene>
    <name evidence="6" type="primary">thi4</name>
    <name evidence="7" type="ORF">ENV67_07160</name>
</gene>
<name>A0A7C4U8P8_UNCW3</name>
<proteinExistence type="inferred from homology"/>
<protein>
    <recommendedName>
        <fullName evidence="6">Thiamine thiazole synthase</fullName>
        <ecNumber evidence="6">2.4.2.59</ecNumber>
    </recommendedName>
</protein>
<feature type="binding site" description="in other chain" evidence="6">
    <location>
        <position position="169"/>
    </location>
    <ligand>
        <name>Fe cation</name>
        <dbReference type="ChEBI" id="CHEBI:24875"/>
        <note>ligand shared between two adjacent protomers</note>
    </ligand>
</feature>
<dbReference type="InterPro" id="IPR022828">
    <property type="entry name" value="Thi4_prok"/>
</dbReference>
<evidence type="ECO:0000256" key="4">
    <source>
        <dbReference type="ARBA" id="ARBA00023004"/>
    </source>
</evidence>
<comment type="caution">
    <text evidence="6">Lacks conserved residue(s) required for the propagation of feature annotation.</text>
</comment>
<keyword evidence="2 6" id="KW-0479">Metal-binding</keyword>
<dbReference type="GO" id="GO:0005506">
    <property type="term" value="F:iron ion binding"/>
    <property type="evidence" value="ECO:0007669"/>
    <property type="project" value="UniProtKB-UniRule"/>
</dbReference>
<reference evidence="7" key="1">
    <citation type="journal article" date="2020" name="mSystems">
        <title>Genome- and Community-Level Interaction Insights into Carbon Utilization and Element Cycling Functions of Hydrothermarchaeota in Hydrothermal Sediment.</title>
        <authorList>
            <person name="Zhou Z."/>
            <person name="Liu Y."/>
            <person name="Xu W."/>
            <person name="Pan J."/>
            <person name="Luo Z.H."/>
            <person name="Li M."/>
        </authorList>
    </citation>
    <scope>NUCLEOTIDE SEQUENCE [LARGE SCALE GENOMIC DNA]</scope>
    <source>
        <strain evidence="7">SpSt-780</strain>
    </source>
</reference>
<evidence type="ECO:0000256" key="1">
    <source>
        <dbReference type="ARBA" id="ARBA00022679"/>
    </source>
</evidence>
<comment type="catalytic activity">
    <reaction evidence="6">
        <text>hydrogen sulfide + glycine + NAD(+) = ADP-5-ethyl-4-methylthiazole-2-carboxylate + nicotinamide + 3 H2O + H(+)</text>
        <dbReference type="Rhea" id="RHEA:55704"/>
        <dbReference type="ChEBI" id="CHEBI:15377"/>
        <dbReference type="ChEBI" id="CHEBI:15378"/>
        <dbReference type="ChEBI" id="CHEBI:17154"/>
        <dbReference type="ChEBI" id="CHEBI:29919"/>
        <dbReference type="ChEBI" id="CHEBI:57305"/>
        <dbReference type="ChEBI" id="CHEBI:57540"/>
        <dbReference type="ChEBI" id="CHEBI:139151"/>
        <dbReference type="EC" id="2.4.2.59"/>
    </reaction>
</comment>
<dbReference type="PANTHER" id="PTHR43422">
    <property type="entry name" value="THIAMINE THIAZOLE SYNTHASE"/>
    <property type="match status" value="1"/>
</dbReference>
<dbReference type="GO" id="GO:0016763">
    <property type="term" value="F:pentosyltransferase activity"/>
    <property type="evidence" value="ECO:0007669"/>
    <property type="project" value="UniProtKB-UniRule"/>
</dbReference>
<feature type="binding site" description="in other chain" evidence="6">
    <location>
        <position position="223"/>
    </location>
    <ligand>
        <name>NAD(+)</name>
        <dbReference type="ChEBI" id="CHEBI:57540"/>
        <note>ligand shared between two adjacent protomers</note>
    </ligand>
</feature>
<comment type="similarity">
    <text evidence="6">Belongs to the THI4 family.</text>
</comment>
<feature type="binding site" description="in other chain" evidence="6">
    <location>
        <begin position="54"/>
        <end position="55"/>
    </location>
    <ligand>
        <name>NAD(+)</name>
        <dbReference type="ChEBI" id="CHEBI:57540"/>
        <note>ligand shared between two adjacent protomers</note>
    </ligand>
</feature>
<dbReference type="SUPFAM" id="SSF51905">
    <property type="entry name" value="FAD/NAD(P)-binding domain"/>
    <property type="match status" value="1"/>
</dbReference>
<dbReference type="InterPro" id="IPR002922">
    <property type="entry name" value="Thi4_fam"/>
</dbReference>
<sequence>MIDERIITMGIIEKGMKKLLDAIENDIIIVGGGPSGLTAGYYLAKKGFKVSLFEKTLRVGGGMPGGGNGFPFIVVQKEAKDIMEEFKIKYEEYKDGYYIADSIESISKLTSSAIDAGVSIFNLITCEDVVLIENKVCGIVIISTAILNAGFHVDPLSIRSRFVIDATGHAAEVTRTLVKKGGIKLNTPTGDIIGEKPMWADYAENSILENTREVFPGLWVCGMAANAVFGSPRMGPIFGGMLLSGREVASKISKILKEK</sequence>
<dbReference type="GO" id="GO:0052837">
    <property type="term" value="P:thiazole biosynthetic process"/>
    <property type="evidence" value="ECO:0007669"/>
    <property type="project" value="UniProtKB-UniRule"/>
</dbReference>